<feature type="domain" description="Endonuclease/exonuclease/phosphatase" evidence="2">
    <location>
        <begin position="117"/>
        <end position="281"/>
    </location>
</feature>
<keyword evidence="1" id="KW-0472">Membrane</keyword>
<name>A0ABP8C8B4_9FLAO</name>
<dbReference type="Pfam" id="PF03372">
    <property type="entry name" value="Exo_endo_phos"/>
    <property type="match status" value="1"/>
</dbReference>
<organism evidence="3 4">
    <name type="scientific">Postechiella marina</name>
    <dbReference type="NCBI Taxonomy" id="943941"/>
    <lineage>
        <taxon>Bacteria</taxon>
        <taxon>Pseudomonadati</taxon>
        <taxon>Bacteroidota</taxon>
        <taxon>Flavobacteriia</taxon>
        <taxon>Flavobacteriales</taxon>
        <taxon>Flavobacteriaceae</taxon>
        <taxon>Postechiella</taxon>
    </lineage>
</organism>
<dbReference type="Proteomes" id="UP001501496">
    <property type="component" value="Unassembled WGS sequence"/>
</dbReference>
<accession>A0ABP8C8B4</accession>
<feature type="transmembrane region" description="Helical" evidence="1">
    <location>
        <begin position="33"/>
        <end position="56"/>
    </location>
</feature>
<keyword evidence="4" id="KW-1185">Reference proteome</keyword>
<evidence type="ECO:0000313" key="4">
    <source>
        <dbReference type="Proteomes" id="UP001501496"/>
    </source>
</evidence>
<dbReference type="SUPFAM" id="SSF56219">
    <property type="entry name" value="DNase I-like"/>
    <property type="match status" value="1"/>
</dbReference>
<keyword evidence="1" id="KW-0812">Transmembrane</keyword>
<dbReference type="RefSeq" id="WP_344787763.1">
    <property type="nucleotide sequence ID" value="NZ_BAABCA010000003.1"/>
</dbReference>
<dbReference type="EMBL" id="BAABCA010000003">
    <property type="protein sequence ID" value="GAA4235405.1"/>
    <property type="molecule type" value="Genomic_DNA"/>
</dbReference>
<evidence type="ECO:0000259" key="2">
    <source>
        <dbReference type="Pfam" id="PF03372"/>
    </source>
</evidence>
<dbReference type="Gene3D" id="3.60.10.10">
    <property type="entry name" value="Endonuclease/exonuclease/phosphatase"/>
    <property type="match status" value="1"/>
</dbReference>
<comment type="caution">
    <text evidence="3">The sequence shown here is derived from an EMBL/GenBank/DDBJ whole genome shotgun (WGS) entry which is preliminary data.</text>
</comment>
<dbReference type="InterPro" id="IPR036691">
    <property type="entry name" value="Endo/exonu/phosph_ase_sf"/>
</dbReference>
<evidence type="ECO:0000256" key="1">
    <source>
        <dbReference type="SAM" id="Phobius"/>
    </source>
</evidence>
<gene>
    <name evidence="3" type="ORF">GCM10022291_17200</name>
</gene>
<proteinExistence type="predicted"/>
<keyword evidence="1" id="KW-1133">Transmembrane helix</keyword>
<dbReference type="InterPro" id="IPR005135">
    <property type="entry name" value="Endo/exonuclease/phosphatase"/>
</dbReference>
<reference evidence="4" key="1">
    <citation type="journal article" date="2019" name="Int. J. Syst. Evol. Microbiol.">
        <title>The Global Catalogue of Microorganisms (GCM) 10K type strain sequencing project: providing services to taxonomists for standard genome sequencing and annotation.</title>
        <authorList>
            <consortium name="The Broad Institute Genomics Platform"/>
            <consortium name="The Broad Institute Genome Sequencing Center for Infectious Disease"/>
            <person name="Wu L."/>
            <person name="Ma J."/>
        </authorList>
    </citation>
    <scope>NUCLEOTIDE SEQUENCE [LARGE SCALE GENOMIC DNA]</scope>
    <source>
        <strain evidence="4">JCM 17630</strain>
    </source>
</reference>
<sequence>MIKIIKALYLFANILIIAALLTLHFFVKEYNHYISIYFYLFPLPVIIAIVLVLSIFLGKLKKYNLMLAALLCLVWLSRSFRISFDSEIKETDLEVVFWNASRENSFEDVFLDLEKIPDVMVLTETKGNNFNDLHKKYPDYYFYKSKKELQIFSKTPMQIIKEGSSNHNSTVVHFKTSGVHFFAVDMMGSYDVPKSWEFNFANPEINKTTNAIVLGDFNVPLESFFLRRFKQDFNHAFLKKGNGFVETWPNNIPLLSLDHIWVSKDLEILKTEKINTLKSDHSMLRAFIKQ</sequence>
<evidence type="ECO:0000313" key="3">
    <source>
        <dbReference type="EMBL" id="GAA4235405.1"/>
    </source>
</evidence>
<feature type="transmembrane region" description="Helical" evidence="1">
    <location>
        <begin position="7"/>
        <end position="27"/>
    </location>
</feature>
<protein>
    <recommendedName>
        <fullName evidence="2">Endonuclease/exonuclease/phosphatase domain-containing protein</fullName>
    </recommendedName>
</protein>